<reference evidence="1" key="2">
    <citation type="submission" date="2020-09" db="EMBL/GenBank/DDBJ databases">
        <authorList>
            <person name="Sun Q."/>
            <person name="Ohkuma M."/>
        </authorList>
    </citation>
    <scope>NUCLEOTIDE SEQUENCE</scope>
    <source>
        <strain evidence="1">JCM 3090</strain>
    </source>
</reference>
<keyword evidence="2" id="KW-1185">Reference proteome</keyword>
<gene>
    <name evidence="1" type="ORF">GCM10010123_02270</name>
</gene>
<proteinExistence type="predicted"/>
<dbReference type="AlphaFoldDB" id="A0A8J3F7E3"/>
<evidence type="ECO:0000313" key="1">
    <source>
        <dbReference type="EMBL" id="GGJ75880.1"/>
    </source>
</evidence>
<organism evidence="1 2">
    <name type="scientific">Pilimelia anulata</name>
    <dbReference type="NCBI Taxonomy" id="53371"/>
    <lineage>
        <taxon>Bacteria</taxon>
        <taxon>Bacillati</taxon>
        <taxon>Actinomycetota</taxon>
        <taxon>Actinomycetes</taxon>
        <taxon>Micromonosporales</taxon>
        <taxon>Micromonosporaceae</taxon>
        <taxon>Pilimelia</taxon>
    </lineage>
</organism>
<sequence length="117" mass="12612">MSNTNSTPSVPPTDADCRVVDQICAVINNADSSSDIGEAVMRIVRDTGRPYINDMPCLEADVTHDRYGIPTARIHLDGEQIVTLAVTQRGLHLSVATDPDQQIRVDAETPFGGINHG</sequence>
<accession>A0A8J3F7E3</accession>
<name>A0A8J3F7E3_9ACTN</name>
<dbReference type="Proteomes" id="UP000649739">
    <property type="component" value="Unassembled WGS sequence"/>
</dbReference>
<comment type="caution">
    <text evidence="1">The sequence shown here is derived from an EMBL/GenBank/DDBJ whole genome shotgun (WGS) entry which is preliminary data.</text>
</comment>
<protein>
    <submittedName>
        <fullName evidence="1">Uncharacterized protein</fullName>
    </submittedName>
</protein>
<dbReference type="EMBL" id="BMQB01000001">
    <property type="protein sequence ID" value="GGJ75880.1"/>
    <property type="molecule type" value="Genomic_DNA"/>
</dbReference>
<evidence type="ECO:0000313" key="2">
    <source>
        <dbReference type="Proteomes" id="UP000649739"/>
    </source>
</evidence>
<reference evidence="1" key="1">
    <citation type="journal article" date="2014" name="Int. J. Syst. Evol. Microbiol.">
        <title>Complete genome sequence of Corynebacterium casei LMG S-19264T (=DSM 44701T), isolated from a smear-ripened cheese.</title>
        <authorList>
            <consortium name="US DOE Joint Genome Institute (JGI-PGF)"/>
            <person name="Walter F."/>
            <person name="Albersmeier A."/>
            <person name="Kalinowski J."/>
            <person name="Ruckert C."/>
        </authorList>
    </citation>
    <scope>NUCLEOTIDE SEQUENCE</scope>
    <source>
        <strain evidence="1">JCM 3090</strain>
    </source>
</reference>